<gene>
    <name evidence="2" type="ORF">BIB98_22870</name>
</gene>
<evidence type="ECO:0000313" key="2">
    <source>
        <dbReference type="EMBL" id="EDC7039344.1"/>
    </source>
</evidence>
<feature type="region of interest" description="Disordered" evidence="1">
    <location>
        <begin position="1"/>
        <end position="20"/>
    </location>
</feature>
<reference evidence="2" key="1">
    <citation type="submission" date="2018-07" db="EMBL/GenBank/DDBJ databases">
        <authorList>
            <consortium name="PulseNet: The National Subtyping Network for Foodborne Disease Surveillance"/>
            <person name="Tarr C.L."/>
            <person name="Trees E."/>
            <person name="Katz L.S."/>
            <person name="Carleton-Romer H.A."/>
            <person name="Stroika S."/>
            <person name="Kucerova Z."/>
            <person name="Roache K.F."/>
            <person name="Sabol A.L."/>
            <person name="Besser J."/>
            <person name="Gerner-Smidt P."/>
        </authorList>
    </citation>
    <scope>NUCLEOTIDE SEQUENCE</scope>
    <source>
        <strain evidence="2">PNUSAS004103</strain>
    </source>
</reference>
<dbReference type="AlphaFoldDB" id="A0A627NPC6"/>
<accession>A0A627NPC6</accession>
<name>A0A627NPC6_SALER</name>
<dbReference type="EMBL" id="AALRUS010000038">
    <property type="protein sequence ID" value="EDC7039344.1"/>
    <property type="molecule type" value="Genomic_DNA"/>
</dbReference>
<sequence length="122" mass="13391">MFYLWSAGEHSPEEDKSAGSGFERCAATARRVAGRTPAIKCQASNKVKEPLRQDGLFCVCGNYKNVGLISAAPSGNRHRRMAASPYSVYRNYPAYEAGALVEPIRAQPTQSLTMNYPLHVLI</sequence>
<protein>
    <submittedName>
        <fullName evidence="2">Uncharacterized protein</fullName>
    </submittedName>
</protein>
<organism evidence="2">
    <name type="scientific">Salmonella enterica</name>
    <name type="common">Salmonella choleraesuis</name>
    <dbReference type="NCBI Taxonomy" id="28901"/>
    <lineage>
        <taxon>Bacteria</taxon>
        <taxon>Pseudomonadati</taxon>
        <taxon>Pseudomonadota</taxon>
        <taxon>Gammaproteobacteria</taxon>
        <taxon>Enterobacterales</taxon>
        <taxon>Enterobacteriaceae</taxon>
        <taxon>Salmonella</taxon>
    </lineage>
</organism>
<proteinExistence type="predicted"/>
<evidence type="ECO:0000256" key="1">
    <source>
        <dbReference type="SAM" id="MobiDB-lite"/>
    </source>
</evidence>
<comment type="caution">
    <text evidence="2">The sequence shown here is derived from an EMBL/GenBank/DDBJ whole genome shotgun (WGS) entry which is preliminary data.</text>
</comment>